<gene>
    <name evidence="1" type="ORF">PSON_ATCC_30995.1.T1480010</name>
</gene>
<proteinExistence type="predicted"/>
<protein>
    <submittedName>
        <fullName evidence="1">Uncharacterized protein</fullName>
    </submittedName>
</protein>
<name>A0A8S1R988_9CILI</name>
<evidence type="ECO:0000313" key="1">
    <source>
        <dbReference type="EMBL" id="CAD8123913.1"/>
    </source>
</evidence>
<keyword evidence="2" id="KW-1185">Reference proteome</keyword>
<dbReference type="EMBL" id="CAJJDN010000148">
    <property type="protein sequence ID" value="CAD8123913.1"/>
    <property type="molecule type" value="Genomic_DNA"/>
</dbReference>
<organism evidence="1 2">
    <name type="scientific">Paramecium sonneborni</name>
    <dbReference type="NCBI Taxonomy" id="65129"/>
    <lineage>
        <taxon>Eukaryota</taxon>
        <taxon>Sar</taxon>
        <taxon>Alveolata</taxon>
        <taxon>Ciliophora</taxon>
        <taxon>Intramacronucleata</taxon>
        <taxon>Oligohymenophorea</taxon>
        <taxon>Peniculida</taxon>
        <taxon>Parameciidae</taxon>
        <taxon>Paramecium</taxon>
    </lineage>
</organism>
<evidence type="ECO:0000313" key="2">
    <source>
        <dbReference type="Proteomes" id="UP000692954"/>
    </source>
</evidence>
<dbReference type="Proteomes" id="UP000692954">
    <property type="component" value="Unassembled WGS sequence"/>
</dbReference>
<comment type="caution">
    <text evidence="1">The sequence shown here is derived from an EMBL/GenBank/DDBJ whole genome shotgun (WGS) entry which is preliminary data.</text>
</comment>
<dbReference type="AlphaFoldDB" id="A0A8S1R988"/>
<accession>A0A8S1R988</accession>
<reference evidence="1" key="1">
    <citation type="submission" date="2021-01" db="EMBL/GenBank/DDBJ databases">
        <authorList>
            <consortium name="Genoscope - CEA"/>
            <person name="William W."/>
        </authorList>
    </citation>
    <scope>NUCLEOTIDE SEQUENCE</scope>
</reference>
<sequence length="116" mass="13530">MKQQNDDSSEYYNSSAKNICIGQLMETKVLAIKNYHTTRLTIHGTFPSIKQNIKIYEGSLFKSPIPLKYTAKIGNKYYTIDCTKESLEKFQEEIIQHFYELNEPLNSIELILSPFR</sequence>